<comment type="caution">
    <text evidence="3">The sequence shown here is derived from an EMBL/GenBank/DDBJ whole genome shotgun (WGS) entry which is preliminary data.</text>
</comment>
<dbReference type="GO" id="GO:0003677">
    <property type="term" value="F:DNA binding"/>
    <property type="evidence" value="ECO:0007669"/>
    <property type="project" value="InterPro"/>
</dbReference>
<keyword evidence="1" id="KW-0233">DNA recombination</keyword>
<dbReference type="EMBL" id="JAEACQ010000284">
    <property type="protein sequence ID" value="MBL7631778.1"/>
    <property type="molecule type" value="Genomic_DNA"/>
</dbReference>
<name>A0A937RS75_9ACTN</name>
<reference evidence="3" key="1">
    <citation type="submission" date="2020-12" db="EMBL/GenBank/DDBJ databases">
        <title>Genomic characterization of non-nitrogen-fixing Frankia strains.</title>
        <authorList>
            <person name="Carlos-Shanley C."/>
            <person name="Guerra T."/>
            <person name="Hahn D."/>
        </authorList>
    </citation>
    <scope>NUCLEOTIDE SEQUENCE</scope>
    <source>
        <strain evidence="3">CN6</strain>
    </source>
</reference>
<dbReference type="InterPro" id="IPR011010">
    <property type="entry name" value="DNA_brk_join_enz"/>
</dbReference>
<dbReference type="PANTHER" id="PTHR30349">
    <property type="entry name" value="PHAGE INTEGRASE-RELATED"/>
    <property type="match status" value="1"/>
</dbReference>
<dbReference type="PROSITE" id="PS51898">
    <property type="entry name" value="TYR_RECOMBINASE"/>
    <property type="match status" value="1"/>
</dbReference>
<evidence type="ECO:0000313" key="3">
    <source>
        <dbReference type="EMBL" id="MBL7631778.1"/>
    </source>
</evidence>
<feature type="domain" description="Tyr recombinase" evidence="2">
    <location>
        <begin position="106"/>
        <end position="306"/>
    </location>
</feature>
<dbReference type="PANTHER" id="PTHR30349:SF64">
    <property type="entry name" value="PROPHAGE INTEGRASE INTD-RELATED"/>
    <property type="match status" value="1"/>
</dbReference>
<accession>A0A937RS75</accession>
<proteinExistence type="predicted"/>
<evidence type="ECO:0000259" key="2">
    <source>
        <dbReference type="PROSITE" id="PS51898"/>
    </source>
</evidence>
<sequence>MSTEIMLTDAIAGLVTQKRAVGYKYATEERILTRFAAFAHAEFPGLAAPSRECVEAWIAAGRRRGVTPATLQGLVTPVRELSRWLGRRGVAAYVLPYGTLPRPTRYVPHIYTDAELAAFFAQTDRCRYCAEVPVRHLVMPVLFRTIYGCGLRASEARLLRVEDVDLRTGVLQIRDAKGGKDRQAPVAASLRRRLAAFDADPAIRRLGGQWFFPGTDGRPLALMNVNRNFRRFLWQARIPHGGRGHGPRVHDMRHTFAVNNLRRWFRRGDDVGALLPVLQTYLGHASIGDTAYYLHLTAESYPDIAAQVQRVLGEVVPPVTDWPHDGD</sequence>
<protein>
    <submittedName>
        <fullName evidence="3">Tyrosine-type recombinase/integrase</fullName>
    </submittedName>
</protein>
<dbReference type="Pfam" id="PF00589">
    <property type="entry name" value="Phage_integrase"/>
    <property type="match status" value="1"/>
</dbReference>
<dbReference type="Proteomes" id="UP000604475">
    <property type="component" value="Unassembled WGS sequence"/>
</dbReference>
<dbReference type="InterPro" id="IPR050090">
    <property type="entry name" value="Tyrosine_recombinase_XerCD"/>
</dbReference>
<dbReference type="SUPFAM" id="SSF56349">
    <property type="entry name" value="DNA breaking-rejoining enzymes"/>
    <property type="match status" value="1"/>
</dbReference>
<evidence type="ECO:0000313" key="4">
    <source>
        <dbReference type="Proteomes" id="UP000604475"/>
    </source>
</evidence>
<dbReference type="InterPro" id="IPR013762">
    <property type="entry name" value="Integrase-like_cat_sf"/>
</dbReference>
<dbReference type="GO" id="GO:0015074">
    <property type="term" value="P:DNA integration"/>
    <property type="evidence" value="ECO:0007669"/>
    <property type="project" value="InterPro"/>
</dbReference>
<dbReference type="RefSeq" id="WP_203003620.1">
    <property type="nucleotide sequence ID" value="NZ_JADWYU010000194.1"/>
</dbReference>
<dbReference type="AlphaFoldDB" id="A0A937RS75"/>
<dbReference type="Gene3D" id="1.10.443.10">
    <property type="entry name" value="Intergrase catalytic core"/>
    <property type="match status" value="1"/>
</dbReference>
<organism evidence="3 4">
    <name type="scientific">Frankia nepalensis</name>
    <dbReference type="NCBI Taxonomy" id="1836974"/>
    <lineage>
        <taxon>Bacteria</taxon>
        <taxon>Bacillati</taxon>
        <taxon>Actinomycetota</taxon>
        <taxon>Actinomycetes</taxon>
        <taxon>Frankiales</taxon>
        <taxon>Frankiaceae</taxon>
        <taxon>Frankia</taxon>
    </lineage>
</organism>
<gene>
    <name evidence="3" type="ORF">I7412_32395</name>
</gene>
<evidence type="ECO:0000256" key="1">
    <source>
        <dbReference type="ARBA" id="ARBA00023172"/>
    </source>
</evidence>
<dbReference type="GO" id="GO:0006310">
    <property type="term" value="P:DNA recombination"/>
    <property type="evidence" value="ECO:0007669"/>
    <property type="project" value="UniProtKB-KW"/>
</dbReference>
<keyword evidence="4" id="KW-1185">Reference proteome</keyword>
<dbReference type="InterPro" id="IPR002104">
    <property type="entry name" value="Integrase_catalytic"/>
</dbReference>